<dbReference type="PROSITE" id="PS51294">
    <property type="entry name" value="HTH_MYB"/>
    <property type="match status" value="3"/>
</dbReference>
<feature type="domain" description="Myb-like" evidence="1">
    <location>
        <begin position="1"/>
        <end position="55"/>
    </location>
</feature>
<protein>
    <submittedName>
        <fullName evidence="4">Uncharacterized protein</fullName>
    </submittedName>
</protein>
<dbReference type="Pfam" id="PF00249">
    <property type="entry name" value="Myb_DNA-binding"/>
    <property type="match status" value="1"/>
</dbReference>
<dbReference type="GO" id="GO:0000981">
    <property type="term" value="F:DNA-binding transcription factor activity, RNA polymerase II-specific"/>
    <property type="evidence" value="ECO:0007669"/>
    <property type="project" value="TreeGrafter"/>
</dbReference>
<dbReference type="Pfam" id="PF13921">
    <property type="entry name" value="Myb_DNA-bind_6"/>
    <property type="match status" value="1"/>
</dbReference>
<feature type="non-terminal residue" evidence="4">
    <location>
        <position position="158"/>
    </location>
</feature>
<dbReference type="Gene3D" id="1.10.10.60">
    <property type="entry name" value="Homeodomain-like"/>
    <property type="match status" value="3"/>
</dbReference>
<feature type="domain" description="HTH myb-type" evidence="3">
    <location>
        <begin position="113"/>
        <end position="158"/>
    </location>
</feature>
<accession>R0KTL9</accession>
<organism evidence="4 5">
    <name type="scientific">Exserohilum turcicum (strain 28A)</name>
    <name type="common">Northern leaf blight fungus</name>
    <name type="synonym">Setosphaeria turcica</name>
    <dbReference type="NCBI Taxonomy" id="671987"/>
    <lineage>
        <taxon>Eukaryota</taxon>
        <taxon>Fungi</taxon>
        <taxon>Dikarya</taxon>
        <taxon>Ascomycota</taxon>
        <taxon>Pezizomycotina</taxon>
        <taxon>Dothideomycetes</taxon>
        <taxon>Pleosporomycetidae</taxon>
        <taxon>Pleosporales</taxon>
        <taxon>Pleosporineae</taxon>
        <taxon>Pleosporaceae</taxon>
        <taxon>Exserohilum</taxon>
    </lineage>
</organism>
<dbReference type="PROSITE" id="PS50090">
    <property type="entry name" value="MYB_LIKE"/>
    <property type="match status" value="3"/>
</dbReference>
<dbReference type="HOGENOM" id="CLU_028567_26_0_1"/>
<feature type="domain" description="Myb-like" evidence="1">
    <location>
        <begin position="107"/>
        <end position="158"/>
    </location>
</feature>
<dbReference type="GeneID" id="19405194"/>
<evidence type="ECO:0000313" key="4">
    <source>
        <dbReference type="EMBL" id="EOA91102.1"/>
    </source>
</evidence>
<dbReference type="RefSeq" id="XP_008021360.1">
    <property type="nucleotide sequence ID" value="XM_008023169.1"/>
</dbReference>
<evidence type="ECO:0000259" key="1">
    <source>
        <dbReference type="PROSITE" id="PS50090"/>
    </source>
</evidence>
<proteinExistence type="predicted"/>
<dbReference type="InterPro" id="IPR017884">
    <property type="entry name" value="SANT_dom"/>
</dbReference>
<dbReference type="Proteomes" id="UP000016935">
    <property type="component" value="Unassembled WGS sequence"/>
</dbReference>
<dbReference type="PANTHER" id="PTHR45614:SF51">
    <property type="entry name" value="MYB-LIKE DNA-BINDING PROTEIN BAS1"/>
    <property type="match status" value="1"/>
</dbReference>
<dbReference type="SUPFAM" id="SSF46689">
    <property type="entry name" value="Homeodomain-like"/>
    <property type="match status" value="3"/>
</dbReference>
<dbReference type="SMART" id="SM00717">
    <property type="entry name" value="SANT"/>
    <property type="match status" value="3"/>
</dbReference>
<dbReference type="PANTHER" id="PTHR45614">
    <property type="entry name" value="MYB PROTEIN-RELATED"/>
    <property type="match status" value="1"/>
</dbReference>
<sequence length="158" mass="18717">MSRTRRNWTAQEDELLRAAVHRAEDQHRPLLWRELAKSVPNRSNKDCRRRWWNCLANSYIRGPWSEEEDERLIAAVHKYGTNWSKIAKDVGFRSSDQCSSHWSQVLNPNINYCDWSEEEDANLLHEVLTHGTNWATIVKFHTPNRTTLALKNRYSTLR</sequence>
<keyword evidence="5" id="KW-1185">Reference proteome</keyword>
<evidence type="ECO:0000259" key="2">
    <source>
        <dbReference type="PROSITE" id="PS51293"/>
    </source>
</evidence>
<dbReference type="OrthoDB" id="2143914at2759"/>
<dbReference type="eggNOG" id="KOG0048">
    <property type="taxonomic scope" value="Eukaryota"/>
</dbReference>
<feature type="domain" description="SANT" evidence="2">
    <location>
        <begin position="64"/>
        <end position="98"/>
    </location>
</feature>
<reference evidence="4 5" key="2">
    <citation type="journal article" date="2013" name="PLoS Genet.">
        <title>Comparative genome structure, secondary metabolite, and effector coding capacity across Cochliobolus pathogens.</title>
        <authorList>
            <person name="Condon B.J."/>
            <person name="Leng Y."/>
            <person name="Wu D."/>
            <person name="Bushley K.E."/>
            <person name="Ohm R.A."/>
            <person name="Otillar R."/>
            <person name="Martin J."/>
            <person name="Schackwitz W."/>
            <person name="Grimwood J."/>
            <person name="MohdZainudin N."/>
            <person name="Xue C."/>
            <person name="Wang R."/>
            <person name="Manning V.A."/>
            <person name="Dhillon B."/>
            <person name="Tu Z.J."/>
            <person name="Steffenson B.J."/>
            <person name="Salamov A."/>
            <person name="Sun H."/>
            <person name="Lowry S."/>
            <person name="LaButti K."/>
            <person name="Han J."/>
            <person name="Copeland A."/>
            <person name="Lindquist E."/>
            <person name="Barry K."/>
            <person name="Schmutz J."/>
            <person name="Baker S.E."/>
            <person name="Ciuffetti L.M."/>
            <person name="Grigoriev I.V."/>
            <person name="Zhong S."/>
            <person name="Turgeon B.G."/>
        </authorList>
    </citation>
    <scope>NUCLEOTIDE SEQUENCE [LARGE SCALE GENOMIC DNA]</scope>
    <source>
        <strain evidence="5">28A</strain>
    </source>
</reference>
<dbReference type="InterPro" id="IPR050560">
    <property type="entry name" value="MYB_TF"/>
</dbReference>
<evidence type="ECO:0000313" key="5">
    <source>
        <dbReference type="Proteomes" id="UP000016935"/>
    </source>
</evidence>
<dbReference type="PROSITE" id="PS51293">
    <property type="entry name" value="SANT"/>
    <property type="match status" value="1"/>
</dbReference>
<feature type="domain" description="HTH myb-type" evidence="3">
    <location>
        <begin position="61"/>
        <end position="110"/>
    </location>
</feature>
<dbReference type="GO" id="GO:0000978">
    <property type="term" value="F:RNA polymerase II cis-regulatory region sequence-specific DNA binding"/>
    <property type="evidence" value="ECO:0007669"/>
    <property type="project" value="TreeGrafter"/>
</dbReference>
<feature type="domain" description="Myb-like" evidence="1">
    <location>
        <begin position="56"/>
        <end position="106"/>
    </location>
</feature>
<dbReference type="InterPro" id="IPR017930">
    <property type="entry name" value="Myb_dom"/>
</dbReference>
<dbReference type="InterPro" id="IPR009057">
    <property type="entry name" value="Homeodomain-like_sf"/>
</dbReference>
<dbReference type="AlphaFoldDB" id="R0KTL9"/>
<dbReference type="EMBL" id="KB908482">
    <property type="protein sequence ID" value="EOA91102.1"/>
    <property type="molecule type" value="Genomic_DNA"/>
</dbReference>
<name>R0KTL9_EXST2</name>
<dbReference type="SMR" id="R0KTL9"/>
<dbReference type="InterPro" id="IPR001005">
    <property type="entry name" value="SANT/Myb"/>
</dbReference>
<feature type="domain" description="HTH myb-type" evidence="3">
    <location>
        <begin position="1"/>
        <end position="59"/>
    </location>
</feature>
<dbReference type="STRING" id="671987.R0KTL9"/>
<evidence type="ECO:0000259" key="3">
    <source>
        <dbReference type="PROSITE" id="PS51294"/>
    </source>
</evidence>
<gene>
    <name evidence="4" type="ORF">SETTUDRAFT_53340</name>
</gene>
<dbReference type="CDD" id="cd00167">
    <property type="entry name" value="SANT"/>
    <property type="match status" value="2"/>
</dbReference>
<reference evidence="4 5" key="1">
    <citation type="journal article" date="2012" name="PLoS Pathog.">
        <title>Diverse lifestyles and strategies of plant pathogenesis encoded in the genomes of eighteen Dothideomycetes fungi.</title>
        <authorList>
            <person name="Ohm R.A."/>
            <person name="Feau N."/>
            <person name="Henrissat B."/>
            <person name="Schoch C.L."/>
            <person name="Horwitz B.A."/>
            <person name="Barry K.W."/>
            <person name="Condon B.J."/>
            <person name="Copeland A.C."/>
            <person name="Dhillon B."/>
            <person name="Glaser F."/>
            <person name="Hesse C.N."/>
            <person name="Kosti I."/>
            <person name="LaButti K."/>
            <person name="Lindquist E.A."/>
            <person name="Lucas S."/>
            <person name="Salamov A.A."/>
            <person name="Bradshaw R.E."/>
            <person name="Ciuffetti L."/>
            <person name="Hamelin R.C."/>
            <person name="Kema G.H.J."/>
            <person name="Lawrence C."/>
            <person name="Scott J.A."/>
            <person name="Spatafora J.W."/>
            <person name="Turgeon B.G."/>
            <person name="de Wit P.J.G.M."/>
            <person name="Zhong S."/>
            <person name="Goodwin S.B."/>
            <person name="Grigoriev I.V."/>
        </authorList>
    </citation>
    <scope>NUCLEOTIDE SEQUENCE [LARGE SCALE GENOMIC DNA]</scope>
    <source>
        <strain evidence="5">28A</strain>
    </source>
</reference>
<dbReference type="GO" id="GO:0005634">
    <property type="term" value="C:nucleus"/>
    <property type="evidence" value="ECO:0007669"/>
    <property type="project" value="TreeGrafter"/>
</dbReference>